<evidence type="ECO:0008006" key="3">
    <source>
        <dbReference type="Google" id="ProtNLM"/>
    </source>
</evidence>
<dbReference type="InterPro" id="IPR027417">
    <property type="entry name" value="P-loop_NTPase"/>
</dbReference>
<name>A0ABX0JY22_9PROT</name>
<evidence type="ECO:0000313" key="2">
    <source>
        <dbReference type="Proteomes" id="UP000635278"/>
    </source>
</evidence>
<gene>
    <name evidence="1" type="ORF">GOB93_20620</name>
</gene>
<reference evidence="1 2" key="1">
    <citation type="journal article" date="2020" name="Int. J. Syst. Evol. Microbiol.">
        <title>Novel acetic acid bacteria from cider fermentations: Acetobacter conturbans sp. nov. and Acetobacter fallax sp. nov.</title>
        <authorList>
            <person name="Sombolestani A.S."/>
            <person name="Cleenwerck I."/>
            <person name="Cnockaert M."/>
            <person name="Borremans W."/>
            <person name="Wieme A.D."/>
            <person name="De Vuyst L."/>
            <person name="Vandamme P."/>
        </authorList>
    </citation>
    <scope>NUCLEOTIDE SEQUENCE [LARGE SCALE GENOMIC DNA]</scope>
    <source>
        <strain evidence="1 2">LMG 30640</strain>
    </source>
</reference>
<dbReference type="Proteomes" id="UP000635278">
    <property type="component" value="Unassembled WGS sequence"/>
</dbReference>
<dbReference type="SUPFAM" id="SSF52540">
    <property type="entry name" value="P-loop containing nucleoside triphosphate hydrolases"/>
    <property type="match status" value="1"/>
</dbReference>
<comment type="caution">
    <text evidence="1">The sequence shown here is derived from an EMBL/GenBank/DDBJ whole genome shotgun (WGS) entry which is preliminary data.</text>
</comment>
<proteinExistence type="predicted"/>
<protein>
    <recommendedName>
        <fullName evidence="3">AAA+ ATPase domain-containing protein</fullName>
    </recommendedName>
</protein>
<dbReference type="RefSeq" id="WP_173585247.1">
    <property type="nucleotide sequence ID" value="NZ_WOTB01000085.1"/>
</dbReference>
<dbReference type="Gene3D" id="3.40.50.300">
    <property type="entry name" value="P-loop containing nucleotide triphosphate hydrolases"/>
    <property type="match status" value="1"/>
</dbReference>
<sequence>MNNQKRTFPPIPARFSLRCFNNADLTRHLTAMSKSNYPKPKAPRTFATGGGNATASGVNFQQSLGAVFGLWLITETSVDPRLQLGSARITTFRMETEAPLDDAFATTSVGGIICGQAKNTLSLSDSLSSEFGKTVDQIVRQWRLCRDGTGDLEWNRPLDPAKDRLLIAIGPASPATTRYNLAKGLEARRQPGHPVLTAPETKALSQFDACVRLAWTATGTAEPLTDEILKAISHLTYVYTIDPEGSDRGAWSATLNPVLKTQADAQSVFNLLERIAGDLMSARGGRTLSTLRADLMTRGACLAARQDFRKDIDTLSTYSLRTEQTLAELEVVEAGNGDLVSITRHCQSAVNAAALGGHLLLIGEPGAGKSAVINALGRALRSQGNDVVQLAVDRFSVESLEGISRALGLDHDLPTVLRAWDGPSPAFLLIDALDASRGQSGEAAFKRLIEAVIELKGRWTVIASSRIFDLRLGQNFQSLFKGTPPEKGLQGEGFANVRHIQIPPWSDDEFAELLGLAPRLAAILTQCSTKLRELAMVPFNMRLLASLVATGAVSGDFEGVDSQIALLNLYWDKRVRPHGVVAEVCLRNVVQDMIAVGTLRARRLKVADANATMLDTLMGEGILISSNAERSVHFRHHLLFDYVASRVFLDPDDIINGSLTFPKAQGLGLLIAPAMGFLLQSLWVEDANHHGFWSAVINLLSVPKCDPIIRSVAARMAAELPITSTDVDAFASKINSGSPDAVAAFPHVAGAMGLLGTCAIDTTGAVHRCSSNDVLHARRTCTGC</sequence>
<accession>A0ABX0JY22</accession>
<dbReference type="CDD" id="cd00009">
    <property type="entry name" value="AAA"/>
    <property type="match status" value="1"/>
</dbReference>
<keyword evidence="2" id="KW-1185">Reference proteome</keyword>
<organism evidence="1 2">
    <name type="scientific">Acetobacter musti</name>
    <dbReference type="NCBI Taxonomy" id="864732"/>
    <lineage>
        <taxon>Bacteria</taxon>
        <taxon>Pseudomonadati</taxon>
        <taxon>Pseudomonadota</taxon>
        <taxon>Alphaproteobacteria</taxon>
        <taxon>Acetobacterales</taxon>
        <taxon>Acetobacteraceae</taxon>
        <taxon>Acetobacter</taxon>
    </lineage>
</organism>
<evidence type="ECO:0000313" key="1">
    <source>
        <dbReference type="EMBL" id="NHN86958.1"/>
    </source>
</evidence>
<dbReference type="EMBL" id="WOTB01000085">
    <property type="protein sequence ID" value="NHN86958.1"/>
    <property type="molecule type" value="Genomic_DNA"/>
</dbReference>